<keyword evidence="3" id="KW-1185">Reference proteome</keyword>
<protein>
    <submittedName>
        <fullName evidence="2">Uncharacterized protein</fullName>
    </submittedName>
</protein>
<dbReference type="RefSeq" id="XP_037167876.1">
    <property type="nucleotide sequence ID" value="XM_037305011.1"/>
</dbReference>
<evidence type="ECO:0000313" key="2">
    <source>
        <dbReference type="EMBL" id="KAF6238577.1"/>
    </source>
</evidence>
<keyword evidence="1" id="KW-0732">Signal</keyword>
<feature type="signal peptide" evidence="1">
    <location>
        <begin position="1"/>
        <end position="22"/>
    </location>
</feature>
<gene>
    <name evidence="2" type="ORF">HO173_003082</name>
</gene>
<reference evidence="2 3" key="1">
    <citation type="journal article" date="2020" name="Genomics">
        <title>Complete, high-quality genomes from long-read metagenomic sequencing of two wolf lichen thalli reveals enigmatic genome architecture.</title>
        <authorList>
            <person name="McKenzie S.K."/>
            <person name="Walston R.F."/>
            <person name="Allen J.L."/>
        </authorList>
    </citation>
    <scope>NUCLEOTIDE SEQUENCE [LARGE SCALE GENOMIC DNA]</scope>
    <source>
        <strain evidence="2">WasteWater2</strain>
    </source>
</reference>
<dbReference type="Proteomes" id="UP000578531">
    <property type="component" value="Unassembled WGS sequence"/>
</dbReference>
<dbReference type="GeneID" id="59284751"/>
<dbReference type="EMBL" id="JACCJC010000008">
    <property type="protein sequence ID" value="KAF6238577.1"/>
    <property type="molecule type" value="Genomic_DNA"/>
</dbReference>
<dbReference type="OrthoDB" id="5365789at2759"/>
<accession>A0A8H6G180</accession>
<organism evidence="2 3">
    <name type="scientific">Letharia columbiana</name>
    <dbReference type="NCBI Taxonomy" id="112416"/>
    <lineage>
        <taxon>Eukaryota</taxon>
        <taxon>Fungi</taxon>
        <taxon>Dikarya</taxon>
        <taxon>Ascomycota</taxon>
        <taxon>Pezizomycotina</taxon>
        <taxon>Lecanoromycetes</taxon>
        <taxon>OSLEUM clade</taxon>
        <taxon>Lecanoromycetidae</taxon>
        <taxon>Lecanorales</taxon>
        <taxon>Lecanorineae</taxon>
        <taxon>Parmeliaceae</taxon>
        <taxon>Letharia</taxon>
    </lineage>
</organism>
<evidence type="ECO:0000256" key="1">
    <source>
        <dbReference type="SAM" id="SignalP"/>
    </source>
</evidence>
<dbReference type="AlphaFoldDB" id="A0A8H6G180"/>
<proteinExistence type="predicted"/>
<evidence type="ECO:0000313" key="3">
    <source>
        <dbReference type="Proteomes" id="UP000578531"/>
    </source>
</evidence>
<name>A0A8H6G180_9LECA</name>
<sequence>MPKMNISFKISFLLILRDLAFTKTLTLPPVAIGNHSTFPTLPVYVPIPPVPPGFELDTIWDESKPISPIGVYTAVINLMWELSNQSWTAQIDPKRPGPVVLALDNRVFAVTTIDGPTLQVGHVVLAYHQTVLDMYKRRPGFFTAITRIMLDGQRIGRAGLLPEPPLLGNPNSTMPDLVNTVNPPLVSSTKSVAENSGVVIDPEDPRFSVSWRFDGTSIPAQELFSSVIDGIATVAQYETNAQCASVTGVSFSGNVAFHVDDYLGAALHCGQISKAFLFISVVVFENRKFEGVEITLEYDNITIGTGDIFKVRSVESHYSNSTARIATS</sequence>
<comment type="caution">
    <text evidence="2">The sequence shown here is derived from an EMBL/GenBank/DDBJ whole genome shotgun (WGS) entry which is preliminary data.</text>
</comment>
<feature type="chain" id="PRO_5034153026" evidence="1">
    <location>
        <begin position="23"/>
        <end position="328"/>
    </location>
</feature>